<evidence type="ECO:0000313" key="1">
    <source>
        <dbReference type="EMBL" id="EOO62743.1"/>
    </source>
</evidence>
<sequence>MVNLMGQRFGRLIVIGESELTTRSHDRYVLCKCDCGKNHNVTIGNLKKGDIRSCGCLYKEQQLKNLIGKKFNRLSVVNDSGKRTNDNRVIWSCICECGNNVEVTTYSLTTGSTKSCGCLAVENSHEMANLINEKYWREGTRLDNLQRGIQRNNTSGIKGVSYMKKETSGAHSW</sequence>
<accession>A0A9W5V699</accession>
<organism evidence="1 2">
    <name type="scientific">Bacillus cereus VD196</name>
    <dbReference type="NCBI Taxonomy" id="1053243"/>
    <lineage>
        <taxon>Bacteria</taxon>
        <taxon>Bacillati</taxon>
        <taxon>Bacillota</taxon>
        <taxon>Bacilli</taxon>
        <taxon>Bacillales</taxon>
        <taxon>Bacillaceae</taxon>
        <taxon>Bacillus</taxon>
        <taxon>Bacillus cereus group</taxon>
    </lineage>
</organism>
<protein>
    <recommendedName>
        <fullName evidence="3">AP2 domain-containing protein</fullName>
    </recommendedName>
</protein>
<dbReference type="Proteomes" id="UP000014023">
    <property type="component" value="Unassembled WGS sequence"/>
</dbReference>
<evidence type="ECO:0008006" key="3">
    <source>
        <dbReference type="Google" id="ProtNLM"/>
    </source>
</evidence>
<dbReference type="AlphaFoldDB" id="A0A9W5V699"/>
<dbReference type="EMBL" id="AHFL01000043">
    <property type="protein sequence ID" value="EOO62743.1"/>
    <property type="molecule type" value="Genomic_DNA"/>
</dbReference>
<comment type="caution">
    <text evidence="1">The sequence shown here is derived from an EMBL/GenBank/DDBJ whole genome shotgun (WGS) entry which is preliminary data.</text>
</comment>
<reference evidence="1 2" key="1">
    <citation type="submission" date="2012-12" db="EMBL/GenBank/DDBJ databases">
        <title>The Genome Sequence of Bacillus cereus VD196.</title>
        <authorList>
            <consortium name="The Broad Institute Genome Sequencing Platform"/>
            <consortium name="The Broad Institute Genome Sequencing Center for Infectious Disease"/>
            <person name="Feldgarden M."/>
            <person name="Van der Auwera G.A."/>
            <person name="Mahillon J."/>
            <person name="Duprez V."/>
            <person name="Timmery S."/>
            <person name="Mattelet C."/>
            <person name="Dierick K."/>
            <person name="Sun M."/>
            <person name="Yu Z."/>
            <person name="Zhu L."/>
            <person name="Hu X."/>
            <person name="Shank E.B."/>
            <person name="Swiecicka I."/>
            <person name="Hansen B.M."/>
            <person name="Andrup L."/>
            <person name="Walker B."/>
            <person name="Young S.K."/>
            <person name="Zeng Q."/>
            <person name="Gargeya S."/>
            <person name="Fitzgerald M."/>
            <person name="Haas B."/>
            <person name="Abouelleil A."/>
            <person name="Alvarado L."/>
            <person name="Arachchi H.M."/>
            <person name="Berlin A.M."/>
            <person name="Chapman S.B."/>
            <person name="Dewar J."/>
            <person name="Goldberg J."/>
            <person name="Griggs A."/>
            <person name="Gujja S."/>
            <person name="Hansen M."/>
            <person name="Howarth C."/>
            <person name="Imamovic A."/>
            <person name="Larimer J."/>
            <person name="McCowan C."/>
            <person name="Murphy C."/>
            <person name="Neiman D."/>
            <person name="Pearson M."/>
            <person name="Priest M."/>
            <person name="Roberts A."/>
            <person name="Saif S."/>
            <person name="Shea T."/>
            <person name="Sisk P."/>
            <person name="Sykes S."/>
            <person name="Wortman J."/>
            <person name="Nusbaum C."/>
            <person name="Birren B."/>
        </authorList>
    </citation>
    <scope>NUCLEOTIDE SEQUENCE [LARGE SCALE GENOMIC DNA]</scope>
    <source>
        <strain evidence="1 2">VD196</strain>
    </source>
</reference>
<proteinExistence type="predicted"/>
<evidence type="ECO:0000313" key="2">
    <source>
        <dbReference type="Proteomes" id="UP000014023"/>
    </source>
</evidence>
<gene>
    <name evidence="1" type="ORF">IKE_05609</name>
</gene>
<name>A0A9W5V699_BACCE</name>